<organism evidence="9 15">
    <name type="scientific">Phocaeicola dorei</name>
    <dbReference type="NCBI Taxonomy" id="357276"/>
    <lineage>
        <taxon>Bacteria</taxon>
        <taxon>Pseudomonadati</taxon>
        <taxon>Bacteroidota</taxon>
        <taxon>Bacteroidia</taxon>
        <taxon>Bacteroidales</taxon>
        <taxon>Bacteroidaceae</taxon>
        <taxon>Phocaeicola</taxon>
    </lineage>
</organism>
<feature type="signal peptide" evidence="7">
    <location>
        <begin position="1"/>
        <end position="22"/>
    </location>
</feature>
<comment type="similarity">
    <text evidence="1 6">Belongs to the glycosyl hydrolase 43 family.</text>
</comment>
<protein>
    <submittedName>
        <fullName evidence="11">Beta-xylosidase</fullName>
    </submittedName>
    <submittedName>
        <fullName evidence="9">Family 43 glycosylhydrolase</fullName>
    </submittedName>
</protein>
<feature type="active site" description="Proton acceptor" evidence="4">
    <location>
        <position position="39"/>
    </location>
</feature>
<dbReference type="EMBL" id="SLTX01000002">
    <property type="protein sequence ID" value="TDB03859.1"/>
    <property type="molecule type" value="Genomic_DNA"/>
</dbReference>
<dbReference type="Pfam" id="PF17851">
    <property type="entry name" value="GH43_C2"/>
    <property type="match status" value="1"/>
</dbReference>
<evidence type="ECO:0000256" key="4">
    <source>
        <dbReference type="PIRSR" id="PIRSR606710-1"/>
    </source>
</evidence>
<feature type="site" description="Important for catalytic activity, responsible for pKa modulation of the active site Glu and correct orientation of both the proton donor and substrate" evidence="5">
    <location>
        <position position="149"/>
    </location>
</feature>
<accession>A0A0K2HFK1</accession>
<reference evidence="11 13" key="1">
    <citation type="submission" date="2018-08" db="EMBL/GenBank/DDBJ databases">
        <title>A genome reference for cultivated species of the human gut microbiota.</title>
        <authorList>
            <person name="Zou Y."/>
            <person name="Xue W."/>
            <person name="Luo G."/>
        </authorList>
    </citation>
    <scope>NUCLEOTIDE SEQUENCE [LARGE SCALE GENOMIC DNA]</scope>
    <source>
        <strain evidence="11 13">AF14-1AC</strain>
    </source>
</reference>
<dbReference type="InterPro" id="IPR041542">
    <property type="entry name" value="GH43_C2"/>
</dbReference>
<evidence type="ECO:0000313" key="11">
    <source>
        <dbReference type="EMBL" id="RGV77726.1"/>
    </source>
</evidence>
<dbReference type="CDD" id="cd08999">
    <property type="entry name" value="GH43_ABN-like"/>
    <property type="match status" value="1"/>
</dbReference>
<dbReference type="GO" id="GO:0005975">
    <property type="term" value="P:carbohydrate metabolic process"/>
    <property type="evidence" value="ECO:0007669"/>
    <property type="project" value="InterPro"/>
</dbReference>
<evidence type="ECO:0000313" key="15">
    <source>
        <dbReference type="Proteomes" id="UP000481700"/>
    </source>
</evidence>
<dbReference type="InterPro" id="IPR013320">
    <property type="entry name" value="ConA-like_dom_sf"/>
</dbReference>
<evidence type="ECO:0000313" key="16">
    <source>
        <dbReference type="Proteomes" id="UP000500949"/>
    </source>
</evidence>
<gene>
    <name evidence="11" type="ORF">DWW04_09395</name>
    <name evidence="12" type="ORF">E1J06_22170</name>
    <name evidence="9" type="ORF">F2Z07_06635</name>
    <name evidence="10" type="ORF">GKD17_20725</name>
</gene>
<dbReference type="Proteomes" id="UP000500949">
    <property type="component" value="Chromosome"/>
</dbReference>
<sequence length="514" mass="57692">MKRLLFVILLTIMGCCGVHVQAVGYEKIINPVLPGDRPDPTVIEINGEYWAAATSNEWSPLFPIFKSKDLVNWELVNYVFPDGAPDWALNNFWAPELSYDEKQGKVYLYYTARDKRTKRLSCAAAVADSPMGRFKDLGPLVAQEPGSIDAFAARDEKGKLYLIWKEDGNSMGLPTNIWAQEMTEDRTRLIGEMTSLFCNDTPWEEGLVEGVCVFKKQDYFYILYSAASCCDKKCNYKTGVARSKSLLGKWEKYEKNPILVDNQDWRCPGHGTIVRKDGKEFYLYHAYNRSGSVYVGRQGVLEELCWGEDGWPYFRNDAVYNRPNLSLDYVDSFKGNTLAPIWQWRVTQKIDYQTGKNGLHLGASMENRELGTLLVQPVKALNFSLTATVDNRKSMAAAGIGIIGGAHNGFGAPLAGIGISVLKDKVEVWKNVDGKVDVLAQSAITVSATTQVRMTVKDGYWLCFEFRKGQRWIPLATEIDASPYVPWGMGFRIGLCAKGGDGTFADFRKIELIH</sequence>
<dbReference type="Gene3D" id="2.60.120.200">
    <property type="match status" value="1"/>
</dbReference>
<dbReference type="Proteomes" id="UP000294834">
    <property type="component" value="Unassembled WGS sequence"/>
</dbReference>
<dbReference type="InterPro" id="IPR023296">
    <property type="entry name" value="Glyco_hydro_beta-prop_sf"/>
</dbReference>
<keyword evidence="7" id="KW-0732">Signal</keyword>
<dbReference type="KEGG" id="bdh:GV66_04120"/>
<dbReference type="Proteomes" id="UP000283678">
    <property type="component" value="Unassembled WGS sequence"/>
</dbReference>
<evidence type="ECO:0000313" key="9">
    <source>
        <dbReference type="EMBL" id="KAA5321769.1"/>
    </source>
</evidence>
<name>A0A0K2HFK1_9BACT</name>
<feature type="domain" description="Beta-xylosidase C-terminal Concanavalin A-like" evidence="8">
    <location>
        <begin position="331"/>
        <end position="508"/>
    </location>
</feature>
<dbReference type="EMBL" id="QRZL01000008">
    <property type="protein sequence ID" value="RGV77726.1"/>
    <property type="molecule type" value="Genomic_DNA"/>
</dbReference>
<reference evidence="12 14" key="3">
    <citation type="journal article" date="2019" name="Nat. Microbiol.">
        <title>Genomic variation and strain-specific functional adaptation in the human gut microbiome during early life.</title>
        <authorList>
            <person name="Vatanen T."/>
            <person name="Plichta D.R."/>
            <person name="Somani J."/>
            <person name="Munch P.C."/>
            <person name="Arthur T.D."/>
            <person name="Hall A.B."/>
            <person name="Rudolf S."/>
            <person name="Oakeley E.J."/>
            <person name="Ke X."/>
            <person name="Young R.A."/>
            <person name="Haiser H.J."/>
            <person name="Kolde R."/>
            <person name="Yassour M."/>
            <person name="Luopajarvi K."/>
            <person name="Siljander H."/>
            <person name="Virtanen S.M."/>
            <person name="Ilonen J."/>
            <person name="Uibo R."/>
            <person name="Tillmann V."/>
            <person name="Mokurov S."/>
            <person name="Dorshakova N."/>
            <person name="Porter J.A."/>
            <person name="McHardy A.C."/>
            <person name="Lahdesmaki H."/>
            <person name="Vlamakis H."/>
            <person name="Huttenhower C."/>
            <person name="Knip M."/>
            <person name="Xavier R.J."/>
        </authorList>
    </citation>
    <scope>NUCLEOTIDE SEQUENCE [LARGE SCALE GENOMIC DNA]</scope>
    <source>
        <strain evidence="12 14">RJX1052</strain>
    </source>
</reference>
<evidence type="ECO:0000313" key="14">
    <source>
        <dbReference type="Proteomes" id="UP000294834"/>
    </source>
</evidence>
<dbReference type="PANTHER" id="PTHR42812">
    <property type="entry name" value="BETA-XYLOSIDASE"/>
    <property type="match status" value="1"/>
</dbReference>
<reference evidence="10 16" key="4">
    <citation type="submission" date="2019-11" db="EMBL/GenBank/DDBJ databases">
        <title>Complete genome sequence of Bacteroides dorei DSM 17855.</title>
        <authorList>
            <person name="Russell J.T."/>
        </authorList>
    </citation>
    <scope>NUCLEOTIDE SEQUENCE [LARGE SCALE GENOMIC DNA]</scope>
    <source>
        <strain evidence="10 16">DSM 17855</strain>
    </source>
</reference>
<dbReference type="Gene3D" id="2.115.10.20">
    <property type="entry name" value="Glycosyl hydrolase domain, family 43"/>
    <property type="match status" value="1"/>
</dbReference>
<evidence type="ECO:0000313" key="13">
    <source>
        <dbReference type="Proteomes" id="UP000283678"/>
    </source>
</evidence>
<evidence type="ECO:0000313" key="10">
    <source>
        <dbReference type="EMBL" id="QJR78613.1"/>
    </source>
</evidence>
<reference evidence="9 15" key="2">
    <citation type="journal article" date="2019" name="Nat. Med.">
        <title>A library of human gut bacterial isolates paired with longitudinal multiomics data enables mechanistic microbiome research.</title>
        <authorList>
            <person name="Poyet M."/>
            <person name="Groussin M."/>
            <person name="Gibbons S.M."/>
            <person name="Avila-Pacheco J."/>
            <person name="Jiang X."/>
            <person name="Kearney S.M."/>
            <person name="Perrotta A.R."/>
            <person name="Berdy B."/>
            <person name="Zhao S."/>
            <person name="Lieberman T.D."/>
            <person name="Swanson P.K."/>
            <person name="Smith M."/>
            <person name="Roesemann S."/>
            <person name="Alexander J.E."/>
            <person name="Rich S.A."/>
            <person name="Livny J."/>
            <person name="Vlamakis H."/>
            <person name="Clish C."/>
            <person name="Bullock K."/>
            <person name="Deik A."/>
            <person name="Scott J."/>
            <person name="Pierce K.A."/>
            <person name="Xavier R.J."/>
            <person name="Alm E.J."/>
        </authorList>
    </citation>
    <scope>NUCLEOTIDE SEQUENCE [LARGE SCALE GENOMIC DNA]</scope>
    <source>
        <strain evidence="9 15">BIOML-A25</strain>
    </source>
</reference>
<dbReference type="EMBL" id="VVZV01000006">
    <property type="protein sequence ID" value="KAA5321769.1"/>
    <property type="molecule type" value="Genomic_DNA"/>
</dbReference>
<dbReference type="EMBL" id="CP046176">
    <property type="protein sequence ID" value="QJR78613.1"/>
    <property type="molecule type" value="Genomic_DNA"/>
</dbReference>
<dbReference type="PANTHER" id="PTHR42812:SF5">
    <property type="entry name" value="ENDO-ARABINASE"/>
    <property type="match status" value="1"/>
</dbReference>
<evidence type="ECO:0000259" key="8">
    <source>
        <dbReference type="Pfam" id="PF17851"/>
    </source>
</evidence>
<dbReference type="GO" id="GO:0004553">
    <property type="term" value="F:hydrolase activity, hydrolyzing O-glycosyl compounds"/>
    <property type="evidence" value="ECO:0007669"/>
    <property type="project" value="InterPro"/>
</dbReference>
<dbReference type="Proteomes" id="UP000481700">
    <property type="component" value="Unassembled WGS sequence"/>
</dbReference>
<dbReference type="Pfam" id="PF04616">
    <property type="entry name" value="Glyco_hydro_43"/>
    <property type="match status" value="1"/>
</dbReference>
<feature type="active site" description="Proton donor" evidence="4">
    <location>
        <position position="209"/>
    </location>
</feature>
<keyword evidence="2 6" id="KW-0378">Hydrolase</keyword>
<dbReference type="InterPro" id="IPR051795">
    <property type="entry name" value="Glycosyl_Hydrlase_43"/>
</dbReference>
<dbReference type="SUPFAM" id="SSF49899">
    <property type="entry name" value="Concanavalin A-like lectins/glucanases"/>
    <property type="match status" value="1"/>
</dbReference>
<dbReference type="SUPFAM" id="SSF75005">
    <property type="entry name" value="Arabinanase/levansucrase/invertase"/>
    <property type="match status" value="1"/>
</dbReference>
<evidence type="ECO:0000256" key="6">
    <source>
        <dbReference type="RuleBase" id="RU361187"/>
    </source>
</evidence>
<evidence type="ECO:0000256" key="5">
    <source>
        <dbReference type="PIRSR" id="PIRSR606710-2"/>
    </source>
</evidence>
<dbReference type="InterPro" id="IPR006710">
    <property type="entry name" value="Glyco_hydro_43"/>
</dbReference>
<evidence type="ECO:0000256" key="1">
    <source>
        <dbReference type="ARBA" id="ARBA00009865"/>
    </source>
</evidence>
<keyword evidence="3 6" id="KW-0326">Glycosidase</keyword>
<dbReference type="AlphaFoldDB" id="A0A0K2HFK1"/>
<evidence type="ECO:0000256" key="3">
    <source>
        <dbReference type="ARBA" id="ARBA00023295"/>
    </source>
</evidence>
<dbReference type="PROSITE" id="PS51257">
    <property type="entry name" value="PROKAR_LIPOPROTEIN"/>
    <property type="match status" value="1"/>
</dbReference>
<evidence type="ECO:0000256" key="7">
    <source>
        <dbReference type="SAM" id="SignalP"/>
    </source>
</evidence>
<dbReference type="GeneID" id="93449094"/>
<dbReference type="RefSeq" id="WP_007839066.1">
    <property type="nucleotide sequence ID" value="NZ_CP046176.1"/>
</dbReference>
<evidence type="ECO:0000313" key="12">
    <source>
        <dbReference type="EMBL" id="TDB03859.1"/>
    </source>
</evidence>
<proteinExistence type="inferred from homology"/>
<feature type="chain" id="PRO_5042679231" evidence="7">
    <location>
        <begin position="23"/>
        <end position="514"/>
    </location>
</feature>
<evidence type="ECO:0000256" key="2">
    <source>
        <dbReference type="ARBA" id="ARBA00022801"/>
    </source>
</evidence>